<name>A3U2M0_PSEBH</name>
<organism evidence="7 8">
    <name type="scientific">Pseudooceanicola batsensis (strain ATCC BAA-863 / DSM 15984 / KCTC 12145 / HTCC2597)</name>
    <name type="common">Oceanicola batsensis</name>
    <dbReference type="NCBI Taxonomy" id="252305"/>
    <lineage>
        <taxon>Bacteria</taxon>
        <taxon>Pseudomonadati</taxon>
        <taxon>Pseudomonadota</taxon>
        <taxon>Alphaproteobacteria</taxon>
        <taxon>Rhodobacterales</taxon>
        <taxon>Paracoccaceae</taxon>
        <taxon>Pseudooceanicola</taxon>
    </lineage>
</organism>
<dbReference type="RefSeq" id="WP_009805073.1">
    <property type="nucleotide sequence ID" value="NZ_CH724131.1"/>
</dbReference>
<dbReference type="GO" id="GO:0016746">
    <property type="term" value="F:acyltransferase activity"/>
    <property type="evidence" value="ECO:0007669"/>
    <property type="project" value="UniProtKB-KW"/>
</dbReference>
<keyword evidence="6 7" id="KW-0012">Acyltransferase</keyword>
<dbReference type="HOGENOM" id="CLU_049421_4_2_5"/>
<comment type="subcellular location">
    <subcellularLocation>
        <location evidence="1">Cell inner membrane</location>
    </subcellularLocation>
</comment>
<evidence type="ECO:0000256" key="3">
    <source>
        <dbReference type="ARBA" id="ARBA00022519"/>
    </source>
</evidence>
<dbReference type="PANTHER" id="PTHR30606:SF10">
    <property type="entry name" value="PHOSPHATIDYLINOSITOL MANNOSIDE ACYLTRANSFERASE"/>
    <property type="match status" value="1"/>
</dbReference>
<keyword evidence="5" id="KW-0472">Membrane</keyword>
<evidence type="ECO:0000256" key="1">
    <source>
        <dbReference type="ARBA" id="ARBA00004533"/>
    </source>
</evidence>
<evidence type="ECO:0000256" key="2">
    <source>
        <dbReference type="ARBA" id="ARBA00022475"/>
    </source>
</evidence>
<keyword evidence="2" id="KW-1003">Cell membrane</keyword>
<proteinExistence type="predicted"/>
<evidence type="ECO:0000313" key="7">
    <source>
        <dbReference type="EMBL" id="EAQ01594.1"/>
    </source>
</evidence>
<dbReference type="STRING" id="252305.OB2597_04118"/>
<dbReference type="GO" id="GO:0009247">
    <property type="term" value="P:glycolipid biosynthetic process"/>
    <property type="evidence" value="ECO:0007669"/>
    <property type="project" value="UniProtKB-ARBA"/>
</dbReference>
<accession>A3U2M0</accession>
<dbReference type="CDD" id="cd07984">
    <property type="entry name" value="LPLAT_LABLAT-like"/>
    <property type="match status" value="1"/>
</dbReference>
<dbReference type="AlphaFoldDB" id="A3U2M0"/>
<evidence type="ECO:0000256" key="4">
    <source>
        <dbReference type="ARBA" id="ARBA00022679"/>
    </source>
</evidence>
<keyword evidence="8" id="KW-1185">Reference proteome</keyword>
<reference evidence="7 8" key="1">
    <citation type="journal article" date="2010" name="J. Bacteriol.">
        <title>Genome sequences of Oceanicola granulosus HTCC2516(T) and Oceanicola batsensis HTCC2597(TDelta).</title>
        <authorList>
            <person name="Thrash J.C."/>
            <person name="Cho J.C."/>
            <person name="Vergin K.L."/>
            <person name="Giovannoni S.J."/>
        </authorList>
    </citation>
    <scope>NUCLEOTIDE SEQUENCE [LARGE SCALE GENOMIC DNA]</scope>
    <source>
        <strain evidence="8">ATCC BAA-863 / DSM 15984 / KCTC 12145 / HTCC2597</strain>
    </source>
</reference>
<evidence type="ECO:0000256" key="6">
    <source>
        <dbReference type="ARBA" id="ARBA00023315"/>
    </source>
</evidence>
<comment type="caution">
    <text evidence="7">The sequence shown here is derived from an EMBL/GenBank/DDBJ whole genome shotgun (WGS) entry which is preliminary data.</text>
</comment>
<dbReference type="PANTHER" id="PTHR30606">
    <property type="entry name" value="LIPID A BIOSYNTHESIS LAUROYL ACYLTRANSFERASE"/>
    <property type="match status" value="1"/>
</dbReference>
<gene>
    <name evidence="7" type="ORF">OB2597_04118</name>
</gene>
<dbReference type="Pfam" id="PF03279">
    <property type="entry name" value="Lip_A_acyltrans"/>
    <property type="match status" value="1"/>
</dbReference>
<sequence>MMEPKDLPLPRRIGQFLMNFVLEGMLRLALALPYERRVPLAGWLVSRIVAPLAGWRRRIRTNLAHAWPDLPGDEVERLVRAVPDNAGRALIEMYSGDDLKARVRQVTPEGPGWAVVKEAHAEGRPIFFLSGHFGNYDAARSLVAMEFGEIGALYRPLNNVYFNRHYVEAMTTVARPLFPRGRRGLAEMMKYVRKGRFVAILNDQHFGHGAPLTFFGRTAYTALSIPEIAMKLDALIVPAYAIRQPDGLSFRVVFEEPIPHTSPEEVGQALNDSLERRVRDNPGQWLWLHRRWKPGPAGPDARTG</sequence>
<evidence type="ECO:0000256" key="5">
    <source>
        <dbReference type="ARBA" id="ARBA00023136"/>
    </source>
</evidence>
<dbReference type="eggNOG" id="COG1560">
    <property type="taxonomic scope" value="Bacteria"/>
</dbReference>
<dbReference type="EMBL" id="AAMO01000012">
    <property type="protein sequence ID" value="EAQ01594.1"/>
    <property type="molecule type" value="Genomic_DNA"/>
</dbReference>
<protein>
    <submittedName>
        <fullName evidence="7">Putative lipid A biosynthesis lauroyl acyltransferase</fullName>
    </submittedName>
</protein>
<dbReference type="InterPro" id="IPR004960">
    <property type="entry name" value="LipA_acyltrans"/>
</dbReference>
<dbReference type="Proteomes" id="UP000004318">
    <property type="component" value="Unassembled WGS sequence"/>
</dbReference>
<keyword evidence="4 7" id="KW-0808">Transferase</keyword>
<evidence type="ECO:0000313" key="8">
    <source>
        <dbReference type="Proteomes" id="UP000004318"/>
    </source>
</evidence>
<dbReference type="GO" id="GO:0005886">
    <property type="term" value="C:plasma membrane"/>
    <property type="evidence" value="ECO:0007669"/>
    <property type="project" value="UniProtKB-SubCell"/>
</dbReference>
<keyword evidence="3" id="KW-0997">Cell inner membrane</keyword>